<dbReference type="PANTHER" id="PTHR42850:SF2">
    <property type="entry name" value="BLL5683 PROTEIN"/>
    <property type="match status" value="1"/>
</dbReference>
<dbReference type="Proteomes" id="UP000274271">
    <property type="component" value="Unassembled WGS sequence"/>
</dbReference>
<dbReference type="InterPro" id="IPR050126">
    <property type="entry name" value="Ap4A_hydrolase"/>
</dbReference>
<evidence type="ECO:0000259" key="1">
    <source>
        <dbReference type="Pfam" id="PF00149"/>
    </source>
</evidence>
<dbReference type="InterPro" id="IPR004843">
    <property type="entry name" value="Calcineurin-like_PHP"/>
</dbReference>
<keyword evidence="3" id="KW-1185">Reference proteome</keyword>
<reference evidence="2 3" key="1">
    <citation type="submission" date="2018-11" db="EMBL/GenBank/DDBJ databases">
        <authorList>
            <person name="Zhou Z."/>
            <person name="Wang G."/>
        </authorList>
    </citation>
    <scope>NUCLEOTIDE SEQUENCE [LARGE SCALE GENOMIC DNA]</scope>
    <source>
        <strain evidence="2 3">KCTC42998</strain>
    </source>
</reference>
<dbReference type="OrthoDB" id="9813918at2"/>
<dbReference type="SUPFAM" id="SSF56300">
    <property type="entry name" value="Metallo-dependent phosphatases"/>
    <property type="match status" value="1"/>
</dbReference>
<dbReference type="Pfam" id="PF00149">
    <property type="entry name" value="Metallophos"/>
    <property type="match status" value="1"/>
</dbReference>
<dbReference type="EMBL" id="RQJP01000005">
    <property type="protein sequence ID" value="RRB11342.1"/>
    <property type="molecule type" value="Genomic_DNA"/>
</dbReference>
<dbReference type="InterPro" id="IPR029052">
    <property type="entry name" value="Metallo-depent_PP-like"/>
</dbReference>
<dbReference type="CDD" id="cd00838">
    <property type="entry name" value="MPP_superfamily"/>
    <property type="match status" value="1"/>
</dbReference>
<name>A0A3P1CDG1_9BACT</name>
<dbReference type="PANTHER" id="PTHR42850">
    <property type="entry name" value="METALLOPHOSPHOESTERASE"/>
    <property type="match status" value="1"/>
</dbReference>
<accession>A0A3P1CDG1</accession>
<feature type="domain" description="Calcineurin-like phosphoesterase" evidence="1">
    <location>
        <begin position="2"/>
        <end position="169"/>
    </location>
</feature>
<dbReference type="RefSeq" id="WP_124909011.1">
    <property type="nucleotide sequence ID" value="NZ_RQJP01000005.1"/>
</dbReference>
<dbReference type="PIRSF" id="PIRSF000883">
    <property type="entry name" value="Pesterase_MJ0912"/>
    <property type="match status" value="1"/>
</dbReference>
<organism evidence="2 3">
    <name type="scientific">Larkinella knui</name>
    <dbReference type="NCBI Taxonomy" id="2025310"/>
    <lineage>
        <taxon>Bacteria</taxon>
        <taxon>Pseudomonadati</taxon>
        <taxon>Bacteroidota</taxon>
        <taxon>Cytophagia</taxon>
        <taxon>Cytophagales</taxon>
        <taxon>Spirosomataceae</taxon>
        <taxon>Larkinella</taxon>
    </lineage>
</organism>
<dbReference type="AlphaFoldDB" id="A0A3P1CDG1"/>
<proteinExistence type="predicted"/>
<dbReference type="InterPro" id="IPR011152">
    <property type="entry name" value="Pesterase_MJ0912"/>
</dbReference>
<dbReference type="GO" id="GO:0005737">
    <property type="term" value="C:cytoplasm"/>
    <property type="evidence" value="ECO:0007669"/>
    <property type="project" value="TreeGrafter"/>
</dbReference>
<evidence type="ECO:0000313" key="3">
    <source>
        <dbReference type="Proteomes" id="UP000274271"/>
    </source>
</evidence>
<dbReference type="GO" id="GO:0016791">
    <property type="term" value="F:phosphatase activity"/>
    <property type="evidence" value="ECO:0007669"/>
    <property type="project" value="TreeGrafter"/>
</dbReference>
<evidence type="ECO:0000313" key="2">
    <source>
        <dbReference type="EMBL" id="RRB11342.1"/>
    </source>
</evidence>
<dbReference type="Gene3D" id="3.60.21.10">
    <property type="match status" value="1"/>
</dbReference>
<sequence>MLKIAVISDIHANLPALQAVLSDIENRQADQLFCLGDLVDFAPWPNEVVDLIRQNRIPTLMGNHDERIAFDLPLVPLLKHSAAETSARVAAIDYTRQQITPENKAFLASLPRQFRLNFSFPDASISVLLTHASPRSIDEYIYENHDPDDLMAMMDDQKADVLIMGHTHQSYRRTLPNRPGFPAKTAINCGSVGRSKEAQPLATYLLITTSGAGERFGPDSITYELIRVEYPVEHTIDGIRQSAIPDFYANFLARALPVE</sequence>
<gene>
    <name evidence="2" type="ORF">EHT87_22910</name>
</gene>
<protein>
    <submittedName>
        <fullName evidence="2">Metallophosphoesterase</fullName>
    </submittedName>
</protein>
<comment type="caution">
    <text evidence="2">The sequence shown here is derived from an EMBL/GenBank/DDBJ whole genome shotgun (WGS) entry which is preliminary data.</text>
</comment>